<gene>
    <name evidence="17" type="ORF">D2V17_06010</name>
</gene>
<dbReference type="AlphaFoldDB" id="A0A3A1P7M2"/>
<keyword evidence="13 15" id="KW-0830">Ubiquinone</keyword>
<evidence type="ECO:0000256" key="1">
    <source>
        <dbReference type="ARBA" id="ARBA00001974"/>
    </source>
</evidence>
<keyword evidence="8" id="KW-0809">Transit peptide</keyword>
<dbReference type="Pfam" id="PF13450">
    <property type="entry name" value="NAD_binding_8"/>
    <property type="match status" value="1"/>
</dbReference>
<evidence type="ECO:0000256" key="11">
    <source>
        <dbReference type="ARBA" id="ARBA00023004"/>
    </source>
</evidence>
<dbReference type="GO" id="GO:0004174">
    <property type="term" value="F:electron-transferring-flavoprotein dehydrogenase activity"/>
    <property type="evidence" value="ECO:0007669"/>
    <property type="project" value="UniProtKB-UniRule"/>
</dbReference>
<keyword evidence="9 15" id="KW-0249">Electron transport</keyword>
<evidence type="ECO:0000256" key="5">
    <source>
        <dbReference type="ARBA" id="ARBA00022630"/>
    </source>
</evidence>
<evidence type="ECO:0000256" key="2">
    <source>
        <dbReference type="ARBA" id="ARBA00002819"/>
    </source>
</evidence>
<dbReference type="InterPro" id="IPR036188">
    <property type="entry name" value="FAD/NAD-bd_sf"/>
</dbReference>
<dbReference type="PANTHER" id="PTHR10617:SF107">
    <property type="entry name" value="ELECTRON TRANSFER FLAVOPROTEIN-UBIQUINONE OXIDOREDUCTASE, MITOCHONDRIAL"/>
    <property type="match status" value="1"/>
</dbReference>
<dbReference type="OrthoDB" id="9766632at2"/>
<keyword evidence="4 15" id="KW-0813">Transport</keyword>
<evidence type="ECO:0000256" key="9">
    <source>
        <dbReference type="ARBA" id="ARBA00022982"/>
    </source>
</evidence>
<comment type="caution">
    <text evidence="17">The sequence shown here is derived from an EMBL/GenBank/DDBJ whole genome shotgun (WGS) entry which is preliminary data.</text>
</comment>
<dbReference type="EMBL" id="QXFM01000060">
    <property type="protein sequence ID" value="RIV89572.1"/>
    <property type="molecule type" value="Genomic_DNA"/>
</dbReference>
<dbReference type="InterPro" id="IPR049398">
    <property type="entry name" value="ETF-QO/FixC_UQ-bd"/>
</dbReference>
<dbReference type="InterPro" id="IPR040156">
    <property type="entry name" value="ETF-QO"/>
</dbReference>
<reference evidence="17 18" key="1">
    <citation type="submission" date="2018-08" db="EMBL/GenBank/DDBJ databases">
        <title>Erythrobacter zhengii sp.nov., a bacterium isolated from deep-sea sediment.</title>
        <authorList>
            <person name="Fang C."/>
            <person name="Wu Y.-H."/>
            <person name="Sun C."/>
            <person name="Wang H."/>
            <person name="Cheng H."/>
            <person name="Meng F.-X."/>
            <person name="Wang C.-S."/>
            <person name="Xu X.-W."/>
        </authorList>
    </citation>
    <scope>NUCLEOTIDE SEQUENCE [LARGE SCALE GENOMIC DNA]</scope>
    <source>
        <strain evidence="17 18">CCTCC AB 2015396</strain>
    </source>
</reference>
<dbReference type="RefSeq" id="WP_119592202.1">
    <property type="nucleotide sequence ID" value="NZ_QXFM01000060.1"/>
</dbReference>
<dbReference type="PRINTS" id="PR00420">
    <property type="entry name" value="RNGMNOXGNASE"/>
</dbReference>
<comment type="catalytic activity">
    <reaction evidence="15">
        <text>a ubiquinone + reduced [electron-transfer flavoprotein] = a ubiquinol + oxidized [electron-transfer flavoprotein] + H(+)</text>
        <dbReference type="Rhea" id="RHEA:24052"/>
        <dbReference type="Rhea" id="RHEA-COMP:9565"/>
        <dbReference type="Rhea" id="RHEA-COMP:9566"/>
        <dbReference type="Rhea" id="RHEA-COMP:10685"/>
        <dbReference type="Rhea" id="RHEA-COMP:10686"/>
        <dbReference type="ChEBI" id="CHEBI:15378"/>
        <dbReference type="ChEBI" id="CHEBI:16389"/>
        <dbReference type="ChEBI" id="CHEBI:17976"/>
        <dbReference type="ChEBI" id="CHEBI:57692"/>
        <dbReference type="ChEBI" id="CHEBI:58307"/>
        <dbReference type="EC" id="1.5.5.1"/>
    </reaction>
</comment>
<keyword evidence="11 15" id="KW-0408">Iron</keyword>
<comment type="subcellular location">
    <subcellularLocation>
        <location evidence="3">Membrane</location>
    </subcellularLocation>
</comment>
<keyword evidence="6 15" id="KW-0479">Metal-binding</keyword>
<keyword evidence="7 15" id="KW-0274">FAD</keyword>
<protein>
    <recommendedName>
        <fullName evidence="15">Electron transfer flavoprotein-ubiquinone oxidoreductase</fullName>
        <shortName evidence="15">ETF-QO</shortName>
        <ecNumber evidence="15">1.5.5.1</ecNumber>
    </recommendedName>
</protein>
<dbReference type="SUPFAM" id="SSF54862">
    <property type="entry name" value="4Fe-4S ferredoxins"/>
    <property type="match status" value="1"/>
</dbReference>
<dbReference type="GO" id="GO:0016020">
    <property type="term" value="C:membrane"/>
    <property type="evidence" value="ECO:0007669"/>
    <property type="project" value="UniProtKB-SubCell"/>
</dbReference>
<dbReference type="SUPFAM" id="SSF51905">
    <property type="entry name" value="FAD/NAD(P)-binding domain"/>
    <property type="match status" value="1"/>
</dbReference>
<keyword evidence="12 15" id="KW-0411">Iron-sulfur</keyword>
<comment type="cofactor">
    <cofactor evidence="1 15">
        <name>FAD</name>
        <dbReference type="ChEBI" id="CHEBI:57692"/>
    </cofactor>
</comment>
<dbReference type="InterPro" id="IPR007859">
    <property type="entry name" value="ETF-QO/FixX_C"/>
</dbReference>
<evidence type="ECO:0000256" key="12">
    <source>
        <dbReference type="ARBA" id="ARBA00023014"/>
    </source>
</evidence>
<dbReference type="InterPro" id="IPR017896">
    <property type="entry name" value="4Fe4S_Fe-S-bd"/>
</dbReference>
<evidence type="ECO:0000256" key="14">
    <source>
        <dbReference type="ARBA" id="ARBA00023136"/>
    </source>
</evidence>
<evidence type="ECO:0000313" key="17">
    <source>
        <dbReference type="EMBL" id="RIV89572.1"/>
    </source>
</evidence>
<comment type="function">
    <text evidence="2 15">Accepts electrons from ETF and reduces ubiquinone.</text>
</comment>
<accession>A0A3A1P7M2</accession>
<evidence type="ECO:0000256" key="15">
    <source>
        <dbReference type="RuleBase" id="RU366068"/>
    </source>
</evidence>
<feature type="domain" description="4Fe-4S ferredoxin-type" evidence="16">
    <location>
        <begin position="502"/>
        <end position="531"/>
    </location>
</feature>
<evidence type="ECO:0000256" key="8">
    <source>
        <dbReference type="ARBA" id="ARBA00022946"/>
    </source>
</evidence>
<dbReference type="GO" id="GO:0046872">
    <property type="term" value="F:metal ion binding"/>
    <property type="evidence" value="ECO:0007669"/>
    <property type="project" value="UniProtKB-KW"/>
</dbReference>
<keyword evidence="14" id="KW-0472">Membrane</keyword>
<evidence type="ECO:0000256" key="7">
    <source>
        <dbReference type="ARBA" id="ARBA00022827"/>
    </source>
</evidence>
<organism evidence="17 18">
    <name type="scientific">Aurantiacibacter xanthus</name>
    <dbReference type="NCBI Taxonomy" id="1784712"/>
    <lineage>
        <taxon>Bacteria</taxon>
        <taxon>Pseudomonadati</taxon>
        <taxon>Pseudomonadota</taxon>
        <taxon>Alphaproteobacteria</taxon>
        <taxon>Sphingomonadales</taxon>
        <taxon>Erythrobacteraceae</taxon>
        <taxon>Aurantiacibacter</taxon>
    </lineage>
</organism>
<proteinExistence type="predicted"/>
<dbReference type="FunFam" id="3.30.70.20:FF:000015">
    <property type="entry name" value="Electron transfer flavoprotein-ubiquinone oxidoreductase"/>
    <property type="match status" value="1"/>
</dbReference>
<keyword evidence="10 15" id="KW-0560">Oxidoreductase</keyword>
<evidence type="ECO:0000313" key="18">
    <source>
        <dbReference type="Proteomes" id="UP000265366"/>
    </source>
</evidence>
<keyword evidence="18" id="KW-1185">Reference proteome</keyword>
<comment type="cofactor">
    <cofactor evidence="15">
        <name>[4Fe-4S] cluster</name>
        <dbReference type="ChEBI" id="CHEBI:49883"/>
    </cofactor>
    <text evidence="15">Binds 1 [4Fe-4S] cluster.</text>
</comment>
<dbReference type="Gene3D" id="3.30.70.20">
    <property type="match status" value="1"/>
</dbReference>
<dbReference type="SUPFAM" id="SSF54373">
    <property type="entry name" value="FAD-linked reductases, C-terminal domain"/>
    <property type="match status" value="1"/>
</dbReference>
<dbReference type="GO" id="GO:0051539">
    <property type="term" value="F:4 iron, 4 sulfur cluster binding"/>
    <property type="evidence" value="ECO:0007669"/>
    <property type="project" value="UniProtKB-UniRule"/>
</dbReference>
<keyword evidence="5 15" id="KW-0285">Flavoprotein</keyword>
<name>A0A3A1P7M2_9SPHN</name>
<evidence type="ECO:0000259" key="16">
    <source>
        <dbReference type="PROSITE" id="PS51379"/>
    </source>
</evidence>
<dbReference type="Pfam" id="PF05187">
    <property type="entry name" value="Fer4_ETF_QO"/>
    <property type="match status" value="1"/>
</dbReference>
<sequence>MPCDVVIVGGGPAGLSAAIRLKQLNEELEVVVLEKGSEIGAHILSGAVVDPKALDELLPEWRTMDCPMAQTPVTDNWHWALSKSGKTSLPHAFMPPLMSNHGCYTGSLGNLTRWLAEQAEGLGVMVFPGFPAAEVMFGEDGAVTGVITQDMGVAADGSHKGDFQPGMMIEAKYTLFAEGARGNLTKQMKARFDLEANCEPQVYGLGIKELWDIDPAKHVPGRVIHTQGWPLSESDTWGGGFLYHQAGGQVALGFVTALDYKNPYVSPFHEFQRWKQHPEIRAILEGGKRVAYGARVINEGGWQSVPQLAFPGGALIGCAAGFVNVPRIKGSHTAMKSGMLAAENVAAAIAAGREHDAVMEYDAALRESWIAAELKLVKNAQPAVAKFGNEIGTVLAGADMWMRSLKIGLPITMKHHRDYEELQRADLHQPIQYPAPDGKISFDRLTSVSYSFTNHAEDQPNHLKVADMELQRVSELGVFAGPSTRYCPAGVYEWLIEDGEEPKFQINSQNCVHCKTCDIKDPNQNITWTTPEGGGGPNYPNM</sequence>
<evidence type="ECO:0000256" key="4">
    <source>
        <dbReference type="ARBA" id="ARBA00022448"/>
    </source>
</evidence>
<dbReference type="Pfam" id="PF21162">
    <property type="entry name" value="ETFQO_UQ-bd"/>
    <property type="match status" value="1"/>
</dbReference>
<evidence type="ECO:0000256" key="10">
    <source>
        <dbReference type="ARBA" id="ARBA00023002"/>
    </source>
</evidence>
<evidence type="ECO:0000256" key="13">
    <source>
        <dbReference type="ARBA" id="ARBA00023075"/>
    </source>
</evidence>
<dbReference type="EC" id="1.5.5.1" evidence="15"/>
<dbReference type="Gene3D" id="3.50.50.60">
    <property type="entry name" value="FAD/NAD(P)-binding domain"/>
    <property type="match status" value="1"/>
</dbReference>
<dbReference type="PANTHER" id="PTHR10617">
    <property type="entry name" value="ELECTRON TRANSFER FLAVOPROTEIN-UBIQUINONE OXIDOREDUCTASE"/>
    <property type="match status" value="1"/>
</dbReference>
<dbReference type="Proteomes" id="UP000265366">
    <property type="component" value="Unassembled WGS sequence"/>
</dbReference>
<dbReference type="Gene3D" id="3.30.9.90">
    <property type="match status" value="1"/>
</dbReference>
<evidence type="ECO:0000256" key="6">
    <source>
        <dbReference type="ARBA" id="ARBA00022723"/>
    </source>
</evidence>
<evidence type="ECO:0000256" key="3">
    <source>
        <dbReference type="ARBA" id="ARBA00004370"/>
    </source>
</evidence>
<dbReference type="PROSITE" id="PS51379">
    <property type="entry name" value="4FE4S_FER_2"/>
    <property type="match status" value="1"/>
</dbReference>